<dbReference type="InterPro" id="IPR036291">
    <property type="entry name" value="NAD(P)-bd_dom_sf"/>
</dbReference>
<dbReference type="SUPFAM" id="SSF51735">
    <property type="entry name" value="NAD(P)-binding Rossmann-fold domains"/>
    <property type="match status" value="1"/>
</dbReference>
<dbReference type="Proteomes" id="UP001595791">
    <property type="component" value="Unassembled WGS sequence"/>
</dbReference>
<sequence length="261" mass="29420">MANALIGFSGFVGSTLLRQTGFDEHYRSTNIGEIAGRSFDTVVCAGAPAQKWLANREPEDDRRKIDGLIEHLRRIDCRRFVLVSTVDVFQRPIEVDEDSPVEEAGLHPYGLHRRLLERFVEQRFPEHLIVRLPGLVGPGLRKNVIYDFLNANQLPAIDSRGVFQFYPMVNLWYDMVTALNAGLRRVHLTAEPVSVAEIARQGFGLEFDQSQPTLPARYDMRSRHAALFGGQGDYQYSARETFQAVRAYAQSEPRRAAGDGA</sequence>
<proteinExistence type="predicted"/>
<evidence type="ECO:0000313" key="2">
    <source>
        <dbReference type="Proteomes" id="UP001595791"/>
    </source>
</evidence>
<dbReference type="Gene3D" id="3.40.50.720">
    <property type="entry name" value="NAD(P)-binding Rossmann-like Domain"/>
    <property type="match status" value="1"/>
</dbReference>
<keyword evidence="2" id="KW-1185">Reference proteome</keyword>
<reference evidence="2" key="1">
    <citation type="journal article" date="2019" name="Int. J. Syst. Evol. Microbiol.">
        <title>The Global Catalogue of Microorganisms (GCM) 10K type strain sequencing project: providing services to taxonomists for standard genome sequencing and annotation.</title>
        <authorList>
            <consortium name="The Broad Institute Genomics Platform"/>
            <consortium name="The Broad Institute Genome Sequencing Center for Infectious Disease"/>
            <person name="Wu L."/>
            <person name="Ma J."/>
        </authorList>
    </citation>
    <scope>NUCLEOTIDE SEQUENCE [LARGE SCALE GENOMIC DNA]</scope>
    <source>
        <strain evidence="2">LMG 29894</strain>
    </source>
</reference>
<organism evidence="1 2">
    <name type="scientific">Chitinimonas lacunae</name>
    <dbReference type="NCBI Taxonomy" id="1963018"/>
    <lineage>
        <taxon>Bacteria</taxon>
        <taxon>Pseudomonadati</taxon>
        <taxon>Pseudomonadota</taxon>
        <taxon>Betaproteobacteria</taxon>
        <taxon>Neisseriales</taxon>
        <taxon>Chitinibacteraceae</taxon>
        <taxon>Chitinimonas</taxon>
    </lineage>
</organism>
<accession>A0ABV8MKZ3</accession>
<evidence type="ECO:0000313" key="1">
    <source>
        <dbReference type="EMBL" id="MFC4157940.1"/>
    </source>
</evidence>
<comment type="caution">
    <text evidence="1">The sequence shown here is derived from an EMBL/GenBank/DDBJ whole genome shotgun (WGS) entry which is preliminary data.</text>
</comment>
<dbReference type="RefSeq" id="WP_378160116.1">
    <property type="nucleotide sequence ID" value="NZ_JBHSBU010000001.1"/>
</dbReference>
<gene>
    <name evidence="1" type="ORF">ACFOW7_01085</name>
</gene>
<protein>
    <submittedName>
        <fullName evidence="1">Pyridine nucleotide transhydrogenase</fullName>
    </submittedName>
</protein>
<name>A0ABV8MKZ3_9NEIS</name>
<dbReference type="EMBL" id="JBHSBU010000001">
    <property type="protein sequence ID" value="MFC4157940.1"/>
    <property type="molecule type" value="Genomic_DNA"/>
</dbReference>